<name>A0AAE1T024_9SOLA</name>
<accession>A0AAE1T024</accession>
<proteinExistence type="predicted"/>
<keyword evidence="3" id="KW-1185">Reference proteome</keyword>
<evidence type="ECO:0008006" key="4">
    <source>
        <dbReference type="Google" id="ProtNLM"/>
    </source>
</evidence>
<protein>
    <recommendedName>
        <fullName evidence="4">Transmembrane protein</fullName>
    </recommendedName>
</protein>
<dbReference type="Proteomes" id="UP001291623">
    <property type="component" value="Unassembled WGS sequence"/>
</dbReference>
<keyword evidence="1" id="KW-0472">Membrane</keyword>
<dbReference type="PANTHER" id="PTHR33726:SF19">
    <property type="entry name" value="OS03G0313800 PROTEIN"/>
    <property type="match status" value="1"/>
</dbReference>
<dbReference type="PANTHER" id="PTHR33726">
    <property type="entry name" value="TRANSMEMBRANE PROTEIN"/>
    <property type="match status" value="1"/>
</dbReference>
<comment type="caution">
    <text evidence="2">The sequence shown here is derived from an EMBL/GenBank/DDBJ whole genome shotgun (WGS) entry which is preliminary data.</text>
</comment>
<dbReference type="AlphaFoldDB" id="A0AAE1T024"/>
<dbReference type="EMBL" id="JAVYJV010000001">
    <property type="protein sequence ID" value="KAK4378828.1"/>
    <property type="molecule type" value="Genomic_DNA"/>
</dbReference>
<evidence type="ECO:0000256" key="1">
    <source>
        <dbReference type="SAM" id="Phobius"/>
    </source>
</evidence>
<feature type="transmembrane region" description="Helical" evidence="1">
    <location>
        <begin position="86"/>
        <end position="110"/>
    </location>
</feature>
<keyword evidence="1" id="KW-1133">Transmembrane helix</keyword>
<reference evidence="2" key="1">
    <citation type="submission" date="2023-12" db="EMBL/GenBank/DDBJ databases">
        <title>Genome assembly of Anisodus tanguticus.</title>
        <authorList>
            <person name="Wang Y.-J."/>
        </authorList>
    </citation>
    <scope>NUCLEOTIDE SEQUENCE</scope>
    <source>
        <strain evidence="2">KB-2021</strain>
        <tissue evidence="2">Leaf</tissue>
    </source>
</reference>
<organism evidence="2 3">
    <name type="scientific">Anisodus tanguticus</name>
    <dbReference type="NCBI Taxonomy" id="243964"/>
    <lineage>
        <taxon>Eukaryota</taxon>
        <taxon>Viridiplantae</taxon>
        <taxon>Streptophyta</taxon>
        <taxon>Embryophyta</taxon>
        <taxon>Tracheophyta</taxon>
        <taxon>Spermatophyta</taxon>
        <taxon>Magnoliopsida</taxon>
        <taxon>eudicotyledons</taxon>
        <taxon>Gunneridae</taxon>
        <taxon>Pentapetalae</taxon>
        <taxon>asterids</taxon>
        <taxon>lamiids</taxon>
        <taxon>Solanales</taxon>
        <taxon>Solanaceae</taxon>
        <taxon>Solanoideae</taxon>
        <taxon>Hyoscyameae</taxon>
        <taxon>Anisodus</taxon>
    </lineage>
</organism>
<gene>
    <name evidence="2" type="ORF">RND71_000690</name>
</gene>
<sequence length="114" mass="13113">MAESGWQQRSSTSAFRWIRVSFSLTTSFMRWPRLFTSYFTPNWSPRSHDGVVSVSSFPWGSISFAFSPRQWSWPDLDLPFNIVDSIVWSIISAVESVALVSFICFFFVFCGCTI</sequence>
<evidence type="ECO:0000313" key="3">
    <source>
        <dbReference type="Proteomes" id="UP001291623"/>
    </source>
</evidence>
<evidence type="ECO:0000313" key="2">
    <source>
        <dbReference type="EMBL" id="KAK4378828.1"/>
    </source>
</evidence>
<keyword evidence="1" id="KW-0812">Transmembrane</keyword>